<dbReference type="Proteomes" id="UP000030185">
    <property type="component" value="Unassembled WGS sequence"/>
</dbReference>
<keyword evidence="3" id="KW-1185">Reference proteome</keyword>
<reference evidence="2 3" key="1">
    <citation type="submission" date="2014-09" db="EMBL/GenBank/DDBJ databases">
        <title>Sporocytophaga myxococcoides PG-01 genome sequencing.</title>
        <authorList>
            <person name="Liu L."/>
            <person name="Gao P.J."/>
            <person name="Chen G.J."/>
            <person name="Wang L.S."/>
        </authorList>
    </citation>
    <scope>NUCLEOTIDE SEQUENCE [LARGE SCALE GENOMIC DNA]</scope>
    <source>
        <strain evidence="2 3">PG-01</strain>
    </source>
</reference>
<dbReference type="SUPFAM" id="SSF48452">
    <property type="entry name" value="TPR-like"/>
    <property type="match status" value="1"/>
</dbReference>
<organism evidence="2 3">
    <name type="scientific">Sporocytophaga myxococcoides</name>
    <dbReference type="NCBI Taxonomy" id="153721"/>
    <lineage>
        <taxon>Bacteria</taxon>
        <taxon>Pseudomonadati</taxon>
        <taxon>Bacteroidota</taxon>
        <taxon>Cytophagia</taxon>
        <taxon>Cytophagales</taxon>
        <taxon>Cytophagaceae</taxon>
        <taxon>Sporocytophaga</taxon>
    </lineage>
</organism>
<evidence type="ECO:0000256" key="1">
    <source>
        <dbReference type="SAM" id="Phobius"/>
    </source>
</evidence>
<comment type="caution">
    <text evidence="2">The sequence shown here is derived from an EMBL/GenBank/DDBJ whole genome shotgun (WGS) entry which is preliminary data.</text>
</comment>
<keyword evidence="1" id="KW-1133">Transmembrane helix</keyword>
<dbReference type="AlphaFoldDB" id="A0A098LLD2"/>
<gene>
    <name evidence="2" type="ORF">MYP_4509</name>
</gene>
<keyword evidence="1" id="KW-0472">Membrane</keyword>
<dbReference type="RefSeq" id="WP_045468435.1">
    <property type="nucleotide sequence ID" value="NZ_BBLT01000012.1"/>
</dbReference>
<dbReference type="OrthoDB" id="1112758at2"/>
<evidence type="ECO:0000313" key="2">
    <source>
        <dbReference type="EMBL" id="GAL87279.1"/>
    </source>
</evidence>
<protein>
    <submittedName>
        <fullName evidence="2">Uncharacterized protein</fullName>
    </submittedName>
</protein>
<proteinExistence type="predicted"/>
<dbReference type="Gene3D" id="1.25.40.10">
    <property type="entry name" value="Tetratricopeptide repeat domain"/>
    <property type="match status" value="1"/>
</dbReference>
<name>A0A098LLD2_9BACT</name>
<dbReference type="InterPro" id="IPR011990">
    <property type="entry name" value="TPR-like_helical_dom_sf"/>
</dbReference>
<sequence length="402" mass="45248">MTDPTKIFPKEDKCLPLEVMMDYLHDRLSNKERNHVERHTLHCEFCSEAMEGLAMSKEDPIKDIIASINEVNHLESQILLSASLEEPVSEIGMDEDVDFSKKEVMMEEAVFSMTPAAAAAPMRRKEISIEAEAKPFVLKDNQTKFNWTKIAAAITGFLLLGGSLFVILKKNWTKDQPVASVKKSETNSEDDNAFINADSTIAIVPLQKEPLQRNQTYSDGVLIPEKSENEKAEEVQQEARVSEIQEHLVITEQAKELSAPATQEENQLSKEVDNNFAYKSETTEEITLKTSKSRKVEAKKKAAIPAAADVARKDSALKANGNSIQSTSFAIGLNLYNKGEYKKAIVQLLNAKKTDPDYEVALWFLAKSYEALDETEKSEEVYHELIKINGEFKERAEEELRK</sequence>
<dbReference type="EMBL" id="BBLT01000012">
    <property type="protein sequence ID" value="GAL87279.1"/>
    <property type="molecule type" value="Genomic_DNA"/>
</dbReference>
<feature type="transmembrane region" description="Helical" evidence="1">
    <location>
        <begin position="150"/>
        <end position="168"/>
    </location>
</feature>
<dbReference type="STRING" id="153721.MYP_4509"/>
<keyword evidence="1" id="KW-0812">Transmembrane</keyword>
<evidence type="ECO:0000313" key="3">
    <source>
        <dbReference type="Proteomes" id="UP000030185"/>
    </source>
</evidence>
<accession>A0A098LLD2</accession>